<proteinExistence type="predicted"/>
<evidence type="ECO:0000313" key="3">
    <source>
        <dbReference type="Proteomes" id="UP001642540"/>
    </source>
</evidence>
<dbReference type="EMBL" id="CAXLJM020000064">
    <property type="protein sequence ID" value="CAL8120752.1"/>
    <property type="molecule type" value="Genomic_DNA"/>
</dbReference>
<accession>A0ABP1R8G8</accession>
<reference evidence="2 3" key="1">
    <citation type="submission" date="2024-08" db="EMBL/GenBank/DDBJ databases">
        <authorList>
            <person name="Cucini C."/>
            <person name="Frati F."/>
        </authorList>
    </citation>
    <scope>NUCLEOTIDE SEQUENCE [LARGE SCALE GENOMIC DNA]</scope>
</reference>
<sequence length="522" mass="57610">MASSSGPNPNSDRQAHSPPPIIFGTLNGIPQPNYRARPPPPRIVIEEEPEEYIPNVLESYYDLRSAGQSEDRITSYLTYPLLSRQQSYQAVTRNGPPINLAGVTSNQISSVHFNKGFRECSPVDWDNEDEHPPRHLLSSTATTLDYAARGTRTSPRDVSYAPPPYRYPPPPMQTANRGQPRYRFQPPAVHAASGGLHHHRYQPPTIQVTTGGHLQHQGHLQQSCQQPPPIQAGTGGHLQHRYPPPLMRAATERQSQHRYPPPITHAAARRQLQHPYQGLPIQITTTAQQYDRNHHLPQQIVPPAQSGQNSNGPLNNVDSFEQRRNNIQMMNNNLRISNQKFPEWKQAMIISGLPSYLIQEQEEKNQLRMMAMSRINSRFTAQLNLRIQILQECRQRRRDIPAAAGANLTGSLAMGGEPYTSVSSIACSHMSSGGVVEVVHKPPPTPIPQAIPSTSAASAGNQNEANVGGNATVVTDSGRQSGTTFTLNDAIVSGGYDEEAALRKLETGEIPIPDLVDFLGKL</sequence>
<comment type="caution">
    <text evidence="2">The sequence shown here is derived from an EMBL/GenBank/DDBJ whole genome shotgun (WGS) entry which is preliminary data.</text>
</comment>
<feature type="compositionally biased region" description="Polar residues" evidence="1">
    <location>
        <begin position="1"/>
        <end position="12"/>
    </location>
</feature>
<evidence type="ECO:0000256" key="1">
    <source>
        <dbReference type="SAM" id="MobiDB-lite"/>
    </source>
</evidence>
<feature type="region of interest" description="Disordered" evidence="1">
    <location>
        <begin position="150"/>
        <end position="176"/>
    </location>
</feature>
<feature type="region of interest" description="Disordered" evidence="1">
    <location>
        <begin position="1"/>
        <end position="35"/>
    </location>
</feature>
<feature type="compositionally biased region" description="Pro residues" evidence="1">
    <location>
        <begin position="161"/>
        <end position="172"/>
    </location>
</feature>
<gene>
    <name evidence="2" type="ORF">ODALV1_LOCUS19076</name>
</gene>
<protein>
    <submittedName>
        <fullName evidence="2">Uncharacterized protein</fullName>
    </submittedName>
</protein>
<keyword evidence="3" id="KW-1185">Reference proteome</keyword>
<dbReference type="Proteomes" id="UP001642540">
    <property type="component" value="Unassembled WGS sequence"/>
</dbReference>
<organism evidence="2 3">
    <name type="scientific">Orchesella dallaii</name>
    <dbReference type="NCBI Taxonomy" id="48710"/>
    <lineage>
        <taxon>Eukaryota</taxon>
        <taxon>Metazoa</taxon>
        <taxon>Ecdysozoa</taxon>
        <taxon>Arthropoda</taxon>
        <taxon>Hexapoda</taxon>
        <taxon>Collembola</taxon>
        <taxon>Entomobryomorpha</taxon>
        <taxon>Entomobryoidea</taxon>
        <taxon>Orchesellidae</taxon>
        <taxon>Orchesellinae</taxon>
        <taxon>Orchesella</taxon>
    </lineage>
</organism>
<name>A0ABP1R8G8_9HEXA</name>
<evidence type="ECO:0000313" key="2">
    <source>
        <dbReference type="EMBL" id="CAL8120752.1"/>
    </source>
</evidence>